<comment type="subcellular location">
    <subcellularLocation>
        <location evidence="1">Cell membrane</location>
        <topology evidence="1">Multi-pass membrane protein</topology>
    </subcellularLocation>
</comment>
<dbReference type="PANTHER" id="PTHR24221:SF261">
    <property type="entry name" value="GLUTATHIONE_L-CYSTEINE TRANSPORT SYSTEM ATP-BINDING_PERMEASE PROTEIN CYDD"/>
    <property type="match status" value="1"/>
</dbReference>
<feature type="transmembrane region" description="Helical" evidence="8">
    <location>
        <begin position="245"/>
        <end position="270"/>
    </location>
</feature>
<sequence>MPSATERAARRVEMRRLARSGGFALKATILLPLMAGLLLVIQARLLAGLLDQAIAQDIPPAALLTSVLGLGGLILTRAALGLAGEHAGVFAAERIKAALRASLFSGLLRNDVRLSRQASGALASVLVDQVDQLDGYFTRFLPATIQAAMLPLAFAVAVAQVDLWVALLFLLTAPLIPIFMALVGWGAEAAARDQAEALSRLSGHFADRLRGILTLKLFGCELSETEAVKAAGEDLRRRTLRVLRIAFLSSAVLEFFAALGVAGVALYVGLGYLGYLPGHAGSLTLAEGLFCLLMAPEVYQPLRLMAAHYHDKKAAESALSEIAMRIKASGLDARSGERMITGETSSTLHPERMMTREAVATGVMDTPALREGLADGRACPRQDSGLEIAAFTLWTPDRRRRLLQAPAWSLKPGSHAALLGESGIGKTSFLQALAGLRAFEGELRLGGVPVGGMDPACLRRRITLLNQRPFFLPGSVADNLRFAAPEASEGALLDAAEKSGLLADLARLPRGLDTAVGPGGHGLSGGQAQRLALARVFLTDPAVLLLDEPTAHLDAETERRVMDALLAFARGRSLLVATHSQAVAACLPRAWRICEGGLWPSIASLPLGLAAKTETAA</sequence>
<accession>A0A1Q9AYF0</accession>
<dbReference type="GO" id="GO:0034040">
    <property type="term" value="F:ATPase-coupled lipid transmembrane transporter activity"/>
    <property type="evidence" value="ECO:0007669"/>
    <property type="project" value="TreeGrafter"/>
</dbReference>
<keyword evidence="12" id="KW-1185">Reference proteome</keyword>
<reference evidence="11 12" key="1">
    <citation type="submission" date="2016-09" db="EMBL/GenBank/DDBJ databases">
        <title>Rhizobium sp. nov., a novel species isolated from the rice rhizosphere.</title>
        <authorList>
            <person name="Zhao J."/>
            <person name="Zhang X."/>
        </authorList>
    </citation>
    <scope>NUCLEOTIDE SEQUENCE [LARGE SCALE GENOMIC DNA]</scope>
    <source>
        <strain evidence="11 12">1.7048</strain>
    </source>
</reference>
<dbReference type="NCBIfam" id="TIGR02857">
    <property type="entry name" value="CydD"/>
    <property type="match status" value="1"/>
</dbReference>
<feature type="transmembrane region" description="Helical" evidence="8">
    <location>
        <begin position="164"/>
        <end position="185"/>
    </location>
</feature>
<keyword evidence="6 8" id="KW-1133">Transmembrane helix</keyword>
<dbReference type="Pfam" id="PF00664">
    <property type="entry name" value="ABC_membrane"/>
    <property type="match status" value="1"/>
</dbReference>
<dbReference type="InterPro" id="IPR014216">
    <property type="entry name" value="ABC_transptr_CydD"/>
</dbReference>
<dbReference type="Gene3D" id="1.20.1560.10">
    <property type="entry name" value="ABC transporter type 1, transmembrane domain"/>
    <property type="match status" value="1"/>
</dbReference>
<dbReference type="InterPro" id="IPR017871">
    <property type="entry name" value="ABC_transporter-like_CS"/>
</dbReference>
<keyword evidence="5" id="KW-0067">ATP-binding</keyword>
<dbReference type="GO" id="GO:0140359">
    <property type="term" value="F:ABC-type transporter activity"/>
    <property type="evidence" value="ECO:0007669"/>
    <property type="project" value="InterPro"/>
</dbReference>
<gene>
    <name evidence="11" type="ORF">BJF93_14425</name>
</gene>
<dbReference type="InterPro" id="IPR003439">
    <property type="entry name" value="ABC_transporter-like_ATP-bd"/>
</dbReference>
<dbReference type="AlphaFoldDB" id="A0A1Q9AYF0"/>
<evidence type="ECO:0000256" key="5">
    <source>
        <dbReference type="ARBA" id="ARBA00022840"/>
    </source>
</evidence>
<feature type="transmembrane region" description="Helical" evidence="8">
    <location>
        <begin position="61"/>
        <end position="80"/>
    </location>
</feature>
<dbReference type="SUPFAM" id="SSF90123">
    <property type="entry name" value="ABC transporter transmembrane region"/>
    <property type="match status" value="1"/>
</dbReference>
<dbReference type="GO" id="GO:0016887">
    <property type="term" value="F:ATP hydrolysis activity"/>
    <property type="evidence" value="ECO:0007669"/>
    <property type="project" value="InterPro"/>
</dbReference>
<dbReference type="PROSITE" id="PS50929">
    <property type="entry name" value="ABC_TM1F"/>
    <property type="match status" value="1"/>
</dbReference>
<dbReference type="SMART" id="SM00382">
    <property type="entry name" value="AAA"/>
    <property type="match status" value="1"/>
</dbReference>
<protein>
    <submittedName>
        <fullName evidence="11">Thiol reductant ABC exporter subunit CydD</fullName>
    </submittedName>
</protein>
<dbReference type="InterPro" id="IPR011527">
    <property type="entry name" value="ABC1_TM_dom"/>
</dbReference>
<dbReference type="InterPro" id="IPR027417">
    <property type="entry name" value="P-loop_NTPase"/>
</dbReference>
<dbReference type="InterPro" id="IPR036640">
    <property type="entry name" value="ABC1_TM_sf"/>
</dbReference>
<evidence type="ECO:0000256" key="7">
    <source>
        <dbReference type="ARBA" id="ARBA00023136"/>
    </source>
</evidence>
<proteinExistence type="inferred from homology"/>
<dbReference type="Pfam" id="PF00005">
    <property type="entry name" value="ABC_tran"/>
    <property type="match status" value="1"/>
</dbReference>
<evidence type="ECO:0000256" key="2">
    <source>
        <dbReference type="ARBA" id="ARBA00005417"/>
    </source>
</evidence>
<name>A0A1Q9AYF0_9HYPH</name>
<evidence type="ECO:0000256" key="1">
    <source>
        <dbReference type="ARBA" id="ARBA00004651"/>
    </source>
</evidence>
<feature type="transmembrane region" description="Helical" evidence="8">
    <location>
        <begin position="21"/>
        <end position="41"/>
    </location>
</feature>
<dbReference type="PANTHER" id="PTHR24221">
    <property type="entry name" value="ATP-BINDING CASSETTE SUB-FAMILY B"/>
    <property type="match status" value="1"/>
</dbReference>
<evidence type="ECO:0000256" key="6">
    <source>
        <dbReference type="ARBA" id="ARBA00022989"/>
    </source>
</evidence>
<evidence type="ECO:0000256" key="8">
    <source>
        <dbReference type="SAM" id="Phobius"/>
    </source>
</evidence>
<evidence type="ECO:0000259" key="9">
    <source>
        <dbReference type="PROSITE" id="PS50893"/>
    </source>
</evidence>
<dbReference type="GO" id="GO:0042883">
    <property type="term" value="P:cysteine transport"/>
    <property type="evidence" value="ECO:0007669"/>
    <property type="project" value="InterPro"/>
</dbReference>
<dbReference type="SUPFAM" id="SSF52540">
    <property type="entry name" value="P-loop containing nucleoside triphosphate hydrolases"/>
    <property type="match status" value="1"/>
</dbReference>
<dbReference type="InterPro" id="IPR003593">
    <property type="entry name" value="AAA+_ATPase"/>
</dbReference>
<dbReference type="PROSITE" id="PS00211">
    <property type="entry name" value="ABC_TRANSPORTER_1"/>
    <property type="match status" value="1"/>
</dbReference>
<evidence type="ECO:0000256" key="4">
    <source>
        <dbReference type="ARBA" id="ARBA00022741"/>
    </source>
</evidence>
<evidence type="ECO:0000259" key="10">
    <source>
        <dbReference type="PROSITE" id="PS50929"/>
    </source>
</evidence>
<keyword evidence="3 8" id="KW-0812">Transmembrane</keyword>
<dbReference type="GO" id="GO:0005524">
    <property type="term" value="F:ATP binding"/>
    <property type="evidence" value="ECO:0007669"/>
    <property type="project" value="UniProtKB-KW"/>
</dbReference>
<feature type="domain" description="ABC transporter" evidence="9">
    <location>
        <begin position="386"/>
        <end position="615"/>
    </location>
</feature>
<comment type="similarity">
    <text evidence="2">Belongs to the ABC transporter superfamily.</text>
</comment>
<dbReference type="EMBL" id="MKIP01000037">
    <property type="protein sequence ID" value="OLP60451.1"/>
    <property type="molecule type" value="Genomic_DNA"/>
</dbReference>
<comment type="caution">
    <text evidence="11">The sequence shown here is derived from an EMBL/GenBank/DDBJ whole genome shotgun (WGS) entry which is preliminary data.</text>
</comment>
<keyword evidence="4" id="KW-0547">Nucleotide-binding</keyword>
<dbReference type="PROSITE" id="PS50893">
    <property type="entry name" value="ABC_TRANSPORTER_2"/>
    <property type="match status" value="1"/>
</dbReference>
<dbReference type="CDD" id="cd18584">
    <property type="entry name" value="ABC_6TM_AarD_CydD"/>
    <property type="match status" value="1"/>
</dbReference>
<feature type="transmembrane region" description="Helical" evidence="8">
    <location>
        <begin position="140"/>
        <end position="158"/>
    </location>
</feature>
<evidence type="ECO:0000313" key="11">
    <source>
        <dbReference type="EMBL" id="OLP60451.1"/>
    </source>
</evidence>
<dbReference type="InterPro" id="IPR039421">
    <property type="entry name" value="Type_1_exporter"/>
</dbReference>
<organism evidence="11 12">
    <name type="scientific">Xaviernesmea oryzae</name>
    <dbReference type="NCBI Taxonomy" id="464029"/>
    <lineage>
        <taxon>Bacteria</taxon>
        <taxon>Pseudomonadati</taxon>
        <taxon>Pseudomonadota</taxon>
        <taxon>Alphaproteobacteria</taxon>
        <taxon>Hyphomicrobiales</taxon>
        <taxon>Rhizobiaceae</taxon>
        <taxon>Rhizobium/Agrobacterium group</taxon>
        <taxon>Xaviernesmea</taxon>
    </lineage>
</organism>
<evidence type="ECO:0000313" key="12">
    <source>
        <dbReference type="Proteomes" id="UP000186364"/>
    </source>
</evidence>
<evidence type="ECO:0000256" key="3">
    <source>
        <dbReference type="ARBA" id="ARBA00022692"/>
    </source>
</evidence>
<keyword evidence="7 8" id="KW-0472">Membrane</keyword>
<feature type="domain" description="ABC transmembrane type-1" evidence="10">
    <location>
        <begin position="27"/>
        <end position="314"/>
    </location>
</feature>
<dbReference type="GO" id="GO:0005886">
    <property type="term" value="C:plasma membrane"/>
    <property type="evidence" value="ECO:0007669"/>
    <property type="project" value="UniProtKB-SubCell"/>
</dbReference>
<dbReference type="Proteomes" id="UP000186364">
    <property type="component" value="Unassembled WGS sequence"/>
</dbReference>
<dbReference type="Gene3D" id="3.40.50.300">
    <property type="entry name" value="P-loop containing nucleotide triphosphate hydrolases"/>
    <property type="match status" value="1"/>
</dbReference>